<feature type="region of interest" description="Disordered" evidence="5">
    <location>
        <begin position="225"/>
        <end position="250"/>
    </location>
</feature>
<reference evidence="8" key="1">
    <citation type="submission" date="2018-05" db="EMBL/GenBank/DDBJ databases">
        <authorList>
            <person name="Nie L."/>
        </authorList>
    </citation>
    <scope>NUCLEOTIDE SEQUENCE [LARGE SCALE GENOMIC DNA]</scope>
    <source>
        <strain evidence="8">NL</strain>
    </source>
</reference>
<evidence type="ECO:0000256" key="4">
    <source>
        <dbReference type="ARBA" id="ARBA00023136"/>
    </source>
</evidence>
<feature type="transmembrane region" description="Helical" evidence="6">
    <location>
        <begin position="122"/>
        <end position="141"/>
    </location>
</feature>
<accession>A0A328BFD2</accession>
<feature type="transmembrane region" description="Helical" evidence="6">
    <location>
        <begin position="174"/>
        <end position="190"/>
    </location>
</feature>
<comment type="subcellular location">
    <subcellularLocation>
        <location evidence="1">Membrane</location>
        <topology evidence="1">Multi-pass membrane protein</topology>
    </subcellularLocation>
</comment>
<feature type="transmembrane region" description="Helical" evidence="6">
    <location>
        <begin position="70"/>
        <end position="93"/>
    </location>
</feature>
<evidence type="ECO:0000256" key="5">
    <source>
        <dbReference type="SAM" id="MobiDB-lite"/>
    </source>
</evidence>
<organism evidence="7 8">
    <name type="scientific">Hymenobacter edaphi</name>
    <dbReference type="NCBI Taxonomy" id="2211146"/>
    <lineage>
        <taxon>Bacteria</taxon>
        <taxon>Pseudomonadati</taxon>
        <taxon>Bacteroidota</taxon>
        <taxon>Cytophagia</taxon>
        <taxon>Cytophagales</taxon>
        <taxon>Hymenobacteraceae</taxon>
        <taxon>Hymenobacter</taxon>
    </lineage>
</organism>
<feature type="transmembrane region" description="Helical" evidence="6">
    <location>
        <begin position="98"/>
        <end position="116"/>
    </location>
</feature>
<feature type="transmembrane region" description="Helical" evidence="6">
    <location>
        <begin position="31"/>
        <end position="50"/>
    </location>
</feature>
<keyword evidence="8" id="KW-1185">Reference proteome</keyword>
<dbReference type="GO" id="GO:0016020">
    <property type="term" value="C:membrane"/>
    <property type="evidence" value="ECO:0007669"/>
    <property type="project" value="UniProtKB-SubCell"/>
</dbReference>
<feature type="transmembrane region" description="Helical" evidence="6">
    <location>
        <begin position="196"/>
        <end position="216"/>
    </location>
</feature>
<dbReference type="AlphaFoldDB" id="A0A328BFD2"/>
<keyword evidence="4 6" id="KW-0472">Membrane</keyword>
<name>A0A328BFD2_9BACT</name>
<feature type="compositionally biased region" description="Polar residues" evidence="5">
    <location>
        <begin position="241"/>
        <end position="250"/>
    </location>
</feature>
<protein>
    <recommendedName>
        <fullName evidence="9">DoxX family membrane protein</fullName>
    </recommendedName>
</protein>
<gene>
    <name evidence="7" type="ORF">DLM85_13250</name>
</gene>
<evidence type="ECO:0000313" key="7">
    <source>
        <dbReference type="EMBL" id="RAK65687.1"/>
    </source>
</evidence>
<dbReference type="RefSeq" id="WP_111478599.1">
    <property type="nucleotide sequence ID" value="NZ_QHKM01000004.1"/>
</dbReference>
<feature type="transmembrane region" description="Helical" evidence="6">
    <location>
        <begin position="6"/>
        <end position="24"/>
    </location>
</feature>
<keyword evidence="3 6" id="KW-1133">Transmembrane helix</keyword>
<evidence type="ECO:0008006" key="9">
    <source>
        <dbReference type="Google" id="ProtNLM"/>
    </source>
</evidence>
<comment type="caution">
    <text evidence="7">The sequence shown here is derived from an EMBL/GenBank/DDBJ whole genome shotgun (WGS) entry which is preliminary data.</text>
</comment>
<proteinExistence type="predicted"/>
<dbReference type="Pfam" id="PF07681">
    <property type="entry name" value="DoxX"/>
    <property type="match status" value="1"/>
</dbReference>
<evidence type="ECO:0000256" key="2">
    <source>
        <dbReference type="ARBA" id="ARBA00022692"/>
    </source>
</evidence>
<sequence>MPTPVFYVLMILLPIVATAVALPAGGWLRRLYVMGARLLLGALMLSGGLYKLTENHIPGLMGPPVNHAFLARYGLVIFGQFIGVAQLVIGLLLLTGRFALLGAVLLVPMWLNIIFLTWSQHWVGTPFLVTGFLVLTLGLLLHDYPRLKWLLYPPADPAALQQAPLRTGSAGSEILWWLGAGVVVGGSLLYPVSFGLMLGTMAAGLLVLLAAGWRVWRTARPRLPGEARPAHVPPSEAQPETVGSQPVANR</sequence>
<evidence type="ECO:0000313" key="8">
    <source>
        <dbReference type="Proteomes" id="UP000248553"/>
    </source>
</evidence>
<dbReference type="Proteomes" id="UP000248553">
    <property type="component" value="Unassembled WGS sequence"/>
</dbReference>
<keyword evidence="2 6" id="KW-0812">Transmembrane</keyword>
<dbReference type="OrthoDB" id="940265at2"/>
<dbReference type="EMBL" id="QHKM01000004">
    <property type="protein sequence ID" value="RAK65687.1"/>
    <property type="molecule type" value="Genomic_DNA"/>
</dbReference>
<evidence type="ECO:0000256" key="3">
    <source>
        <dbReference type="ARBA" id="ARBA00022989"/>
    </source>
</evidence>
<evidence type="ECO:0000256" key="6">
    <source>
        <dbReference type="SAM" id="Phobius"/>
    </source>
</evidence>
<evidence type="ECO:0000256" key="1">
    <source>
        <dbReference type="ARBA" id="ARBA00004141"/>
    </source>
</evidence>
<dbReference type="InterPro" id="IPR032808">
    <property type="entry name" value="DoxX"/>
</dbReference>